<evidence type="ECO:0000313" key="3">
    <source>
        <dbReference type="EMBL" id="EWS71915.1"/>
    </source>
</evidence>
<keyword evidence="2" id="KW-1133">Transmembrane helix</keyword>
<feature type="transmembrane region" description="Helical" evidence="2">
    <location>
        <begin position="203"/>
        <end position="220"/>
    </location>
</feature>
<proteinExistence type="predicted"/>
<feature type="transmembrane region" description="Helical" evidence="2">
    <location>
        <begin position="180"/>
        <end position="197"/>
    </location>
</feature>
<feature type="compositionally biased region" description="Polar residues" evidence="1">
    <location>
        <begin position="233"/>
        <end position="242"/>
    </location>
</feature>
<keyword evidence="2" id="KW-0812">Transmembrane</keyword>
<dbReference type="InParanoid" id="W7WYH4"/>
<evidence type="ECO:0000256" key="2">
    <source>
        <dbReference type="SAM" id="Phobius"/>
    </source>
</evidence>
<sequence>MNIESFDIQNIYKEQSLVLAITGAVIIACTFKLAQILKQDVAYMNITKGNISYMISFTLVSSIFFIFFKFNKFQDVKVMQEPQELIQLTPISMFGVGGFILGISYGFELMNYTFFKIQNIYDFLRIIIFCIISKYVSSLVELNNEMEAIQFILSFDYKQYNIIALIVTSLVSLFFLGKRFFLGVILGSAFLLSQVFQKYKLHSIQFVFFVLVFNIVLKIISKDEQQKKGIQIKSQNQAQDMKQNQDDIKNQDPKEEKKQNSNEEIKVQNKDQGKKTKQRKHNLIRIIIASVLGGIGYGLCGISPEYAILNVAVFSPQVTLVYIISFFVGYTLTLSVMLIIEFDLKSQIDEQKMDEYKEYLKNKNDIRNKVKKDQQ</sequence>
<evidence type="ECO:0000313" key="4">
    <source>
        <dbReference type="Proteomes" id="UP000009168"/>
    </source>
</evidence>
<accession>W7WYH4</accession>
<feature type="transmembrane region" description="Helical" evidence="2">
    <location>
        <begin position="17"/>
        <end position="37"/>
    </location>
</feature>
<gene>
    <name evidence="3" type="ORF">TTHERM_000532349</name>
</gene>
<organism evidence="3 4">
    <name type="scientific">Tetrahymena thermophila (strain SB210)</name>
    <dbReference type="NCBI Taxonomy" id="312017"/>
    <lineage>
        <taxon>Eukaryota</taxon>
        <taxon>Sar</taxon>
        <taxon>Alveolata</taxon>
        <taxon>Ciliophora</taxon>
        <taxon>Intramacronucleata</taxon>
        <taxon>Oligohymenophorea</taxon>
        <taxon>Hymenostomatida</taxon>
        <taxon>Tetrahymenina</taxon>
        <taxon>Tetrahymenidae</taxon>
        <taxon>Tetrahymena</taxon>
    </lineage>
</organism>
<feature type="region of interest" description="Disordered" evidence="1">
    <location>
        <begin position="233"/>
        <end position="276"/>
    </location>
</feature>
<protein>
    <submittedName>
        <fullName evidence="3">Cyclic nucleotide-binding domain protein</fullName>
    </submittedName>
</protein>
<feature type="compositionally biased region" description="Basic and acidic residues" evidence="1">
    <location>
        <begin position="243"/>
        <end position="274"/>
    </location>
</feature>
<keyword evidence="4" id="KW-1185">Reference proteome</keyword>
<evidence type="ECO:0000256" key="1">
    <source>
        <dbReference type="SAM" id="MobiDB-lite"/>
    </source>
</evidence>
<dbReference type="GeneID" id="24439441"/>
<feature type="transmembrane region" description="Helical" evidence="2">
    <location>
        <begin position="119"/>
        <end position="137"/>
    </location>
</feature>
<dbReference type="KEGG" id="tet:TTHERM_000532349"/>
<feature type="transmembrane region" description="Helical" evidence="2">
    <location>
        <begin position="283"/>
        <end position="308"/>
    </location>
</feature>
<feature type="transmembrane region" description="Helical" evidence="2">
    <location>
        <begin position="157"/>
        <end position="175"/>
    </location>
</feature>
<dbReference type="Proteomes" id="UP000009168">
    <property type="component" value="Unassembled WGS sequence"/>
</dbReference>
<reference evidence="4" key="1">
    <citation type="journal article" date="2006" name="PLoS Biol.">
        <title>Macronuclear genome sequence of the ciliate Tetrahymena thermophila, a model eukaryote.</title>
        <authorList>
            <person name="Eisen J.A."/>
            <person name="Coyne R.S."/>
            <person name="Wu M."/>
            <person name="Wu D."/>
            <person name="Thiagarajan M."/>
            <person name="Wortman J.R."/>
            <person name="Badger J.H."/>
            <person name="Ren Q."/>
            <person name="Amedeo P."/>
            <person name="Jones K.M."/>
            <person name="Tallon L.J."/>
            <person name="Delcher A.L."/>
            <person name="Salzberg S.L."/>
            <person name="Silva J.C."/>
            <person name="Haas B.J."/>
            <person name="Majoros W.H."/>
            <person name="Farzad M."/>
            <person name="Carlton J.M."/>
            <person name="Smith R.K. Jr."/>
            <person name="Garg J."/>
            <person name="Pearlman R.E."/>
            <person name="Karrer K.M."/>
            <person name="Sun L."/>
            <person name="Manning G."/>
            <person name="Elde N.C."/>
            <person name="Turkewitz A.P."/>
            <person name="Asai D.J."/>
            <person name="Wilkes D.E."/>
            <person name="Wang Y."/>
            <person name="Cai H."/>
            <person name="Collins K."/>
            <person name="Stewart B.A."/>
            <person name="Lee S.R."/>
            <person name="Wilamowska K."/>
            <person name="Weinberg Z."/>
            <person name="Ruzzo W.L."/>
            <person name="Wloga D."/>
            <person name="Gaertig J."/>
            <person name="Frankel J."/>
            <person name="Tsao C.-C."/>
            <person name="Gorovsky M.A."/>
            <person name="Keeling P.J."/>
            <person name="Waller R.F."/>
            <person name="Patron N.J."/>
            <person name="Cherry J.M."/>
            <person name="Stover N.A."/>
            <person name="Krieger C.J."/>
            <person name="del Toro C."/>
            <person name="Ryder H.F."/>
            <person name="Williamson S.C."/>
            <person name="Barbeau R.A."/>
            <person name="Hamilton E.P."/>
            <person name="Orias E."/>
        </authorList>
    </citation>
    <scope>NUCLEOTIDE SEQUENCE [LARGE SCALE GENOMIC DNA]</scope>
    <source>
        <strain evidence="4">SB210</strain>
    </source>
</reference>
<feature type="transmembrane region" description="Helical" evidence="2">
    <location>
        <begin position="49"/>
        <end position="68"/>
    </location>
</feature>
<dbReference type="EMBL" id="GG662455">
    <property type="protein sequence ID" value="EWS71915.1"/>
    <property type="molecule type" value="Genomic_DNA"/>
</dbReference>
<keyword evidence="2" id="KW-0472">Membrane</keyword>
<dbReference type="eggNOG" id="KOG0498">
    <property type="taxonomic scope" value="Eukaryota"/>
</dbReference>
<name>W7WYH4_TETTS</name>
<dbReference type="RefSeq" id="XP_012655544.1">
    <property type="nucleotide sequence ID" value="XM_012800090.1"/>
</dbReference>
<feature type="transmembrane region" description="Helical" evidence="2">
    <location>
        <begin position="320"/>
        <end position="340"/>
    </location>
</feature>
<dbReference type="AlphaFoldDB" id="W7WYH4"/>
<feature type="transmembrane region" description="Helical" evidence="2">
    <location>
        <begin position="88"/>
        <end position="107"/>
    </location>
</feature>